<dbReference type="EMBL" id="JAVDQI010000007">
    <property type="protein sequence ID" value="MDR6223371.1"/>
    <property type="molecule type" value="Genomic_DNA"/>
</dbReference>
<proteinExistence type="predicted"/>
<organism evidence="1 2">
    <name type="scientific">Methanococcoides alaskense</name>
    <dbReference type="NCBI Taxonomy" id="325778"/>
    <lineage>
        <taxon>Archaea</taxon>
        <taxon>Methanobacteriati</taxon>
        <taxon>Methanobacteriota</taxon>
        <taxon>Stenosarchaea group</taxon>
        <taxon>Methanomicrobia</taxon>
        <taxon>Methanosarcinales</taxon>
        <taxon>Methanosarcinaceae</taxon>
        <taxon>Methanococcoides</taxon>
    </lineage>
</organism>
<dbReference type="AlphaFoldDB" id="A0AA90Z9D5"/>
<keyword evidence="2" id="KW-1185">Reference proteome</keyword>
<gene>
    <name evidence="1" type="ORF">J2750_001839</name>
</gene>
<protein>
    <submittedName>
        <fullName evidence="1">Uncharacterized protein</fullName>
    </submittedName>
</protein>
<evidence type="ECO:0000313" key="1">
    <source>
        <dbReference type="EMBL" id="MDR6223371.1"/>
    </source>
</evidence>
<sequence length="55" mass="6318">MTDKEIKMVSMCRNCGLCLNEKEWEVSSLYICEDFGVLCKDKKGYDGKKLCKCSN</sequence>
<evidence type="ECO:0000313" key="2">
    <source>
        <dbReference type="Proteomes" id="UP001185015"/>
    </source>
</evidence>
<name>A0AA90Z9D5_9EURY</name>
<dbReference type="Proteomes" id="UP001185015">
    <property type="component" value="Unassembled WGS sequence"/>
</dbReference>
<reference evidence="1 2" key="1">
    <citation type="submission" date="2023-07" db="EMBL/GenBank/DDBJ databases">
        <title>Genomic Encyclopedia of Type Strains, Phase IV (KMG-IV): sequencing the most valuable type-strain genomes for metagenomic binning, comparative biology and taxonomic classification.</title>
        <authorList>
            <person name="Goeker M."/>
        </authorList>
    </citation>
    <scope>NUCLEOTIDE SEQUENCE [LARGE SCALE GENOMIC DNA]</scope>
    <source>
        <strain evidence="1 2">DSM 17273</strain>
    </source>
</reference>
<accession>A0AA90Z9D5</accession>
<comment type="caution">
    <text evidence="1">The sequence shown here is derived from an EMBL/GenBank/DDBJ whole genome shotgun (WGS) entry which is preliminary data.</text>
</comment>